<comment type="subunit">
    <text evidence="8">Associates with the 50S ribosomal subunit.</text>
</comment>
<dbReference type="KEGG" id="aplt:ANPL_01645"/>
<evidence type="ECO:0000256" key="3">
    <source>
        <dbReference type="ARBA" id="ARBA00022517"/>
    </source>
</evidence>
<dbReference type="PRINTS" id="PR00326">
    <property type="entry name" value="GTP1OBG"/>
</dbReference>
<comment type="similarity">
    <text evidence="1 8 9">Belongs to the TRAFAC class TrmE-Era-EngA-EngB-Septin-like GTPase superfamily. EngA (Der) GTPase family.</text>
</comment>
<keyword evidence="3 8" id="KW-0690">Ribosome biogenesis</keyword>
<evidence type="ECO:0000313" key="13">
    <source>
        <dbReference type="Proteomes" id="UP000500930"/>
    </source>
</evidence>
<dbReference type="InterPro" id="IPR032859">
    <property type="entry name" value="KH_dom-like"/>
</dbReference>
<feature type="domain" description="GTPase Der C-terminal KH-domain-like" evidence="11">
    <location>
        <begin position="351"/>
        <end position="431"/>
    </location>
</feature>
<comment type="function">
    <text evidence="8 9">GTPase that plays an essential role in the late steps of ribosome biogenesis.</text>
</comment>
<dbReference type="InterPro" id="IPR006073">
    <property type="entry name" value="GTP-bd"/>
</dbReference>
<keyword evidence="13" id="KW-1185">Reference proteome</keyword>
<evidence type="ECO:0000256" key="2">
    <source>
        <dbReference type="ARBA" id="ARBA00020953"/>
    </source>
</evidence>
<sequence length="442" mass="48748">MQKVAIVGLPNVGKSTLFNRLTKSKSAIVSNIAHVTRDRKEAPANFCGLKFTVIDTGGVAEGTGIQSLVTKQVQLAVAQSDVIFFVIDIKTSTTDNNIALGKWLRKATEKPIVLLVNKCESSKNDFPVDTMEYLEFIGPVHISAEHNLGMQYLYDAIAPFLEQTPVQKSRDNSIPISIMGQPNVGKSTFLNCVLGEDRVITDDAAGTTRDSISTEYNHKGIKLLITDTAGLRKRTKVTEDMEKLSTKSAIHALSKSCVVILMVDFLQGITQQDLSIAGTAIRDGKSVVVALNKADLISDKATEEEILKAICLHSRVDFDVPIMKISALKNIGCDKVLDKAIRLYESSSTHISTPRLNKWLRTAVEHHPPHVQNCRKVKLKYISQVSVLPPTFVVATNTPGHEIESSYKSYLKNSFLTHFSLQGVPIRMIFRKGENPYTKAKN</sequence>
<feature type="domain" description="G" evidence="10">
    <location>
        <begin position="3"/>
        <end position="118"/>
    </location>
</feature>
<feature type="binding site" evidence="8">
    <location>
        <begin position="117"/>
        <end position="120"/>
    </location>
    <ligand>
        <name>GTP</name>
        <dbReference type="ChEBI" id="CHEBI:37565"/>
        <label>1</label>
    </ligand>
</feature>
<dbReference type="PANTHER" id="PTHR43834:SF6">
    <property type="entry name" value="GTPASE DER"/>
    <property type="match status" value="1"/>
</dbReference>
<dbReference type="NCBIfam" id="TIGR00231">
    <property type="entry name" value="small_GTP"/>
    <property type="match status" value="2"/>
</dbReference>
<dbReference type="Pfam" id="PF14714">
    <property type="entry name" value="KH_dom-like"/>
    <property type="match status" value="1"/>
</dbReference>
<feature type="binding site" evidence="8">
    <location>
        <begin position="8"/>
        <end position="15"/>
    </location>
    <ligand>
        <name>GTP</name>
        <dbReference type="ChEBI" id="CHEBI:37565"/>
        <label>1</label>
    </ligand>
</feature>
<accession>A0A858PXY5</accession>
<evidence type="ECO:0000259" key="11">
    <source>
        <dbReference type="Pfam" id="PF14714"/>
    </source>
</evidence>
<evidence type="ECO:0000256" key="4">
    <source>
        <dbReference type="ARBA" id="ARBA00022737"/>
    </source>
</evidence>
<evidence type="ECO:0000256" key="8">
    <source>
        <dbReference type="HAMAP-Rule" id="MF_00195"/>
    </source>
</evidence>
<dbReference type="RefSeq" id="WP_169193072.1">
    <property type="nucleotide sequence ID" value="NZ_CP046391.1"/>
</dbReference>
<dbReference type="InterPro" id="IPR027417">
    <property type="entry name" value="P-loop_NTPase"/>
</dbReference>
<evidence type="ECO:0000313" key="12">
    <source>
        <dbReference type="EMBL" id="QJC27434.1"/>
    </source>
</evidence>
<keyword evidence="5 8" id="KW-0547">Nucleotide-binding</keyword>
<dbReference type="HAMAP" id="MF_00195">
    <property type="entry name" value="GTPase_Der"/>
    <property type="match status" value="1"/>
</dbReference>
<dbReference type="EMBL" id="CP046391">
    <property type="protein sequence ID" value="QJC27434.1"/>
    <property type="molecule type" value="Genomic_DNA"/>
</dbReference>
<dbReference type="NCBIfam" id="TIGR03594">
    <property type="entry name" value="GTPase_EngA"/>
    <property type="match status" value="1"/>
</dbReference>
<dbReference type="PIRSF" id="PIRSF006485">
    <property type="entry name" value="GTP-binding_EngA"/>
    <property type="match status" value="1"/>
</dbReference>
<dbReference type="CDD" id="cd01894">
    <property type="entry name" value="EngA1"/>
    <property type="match status" value="1"/>
</dbReference>
<dbReference type="PANTHER" id="PTHR43834">
    <property type="entry name" value="GTPASE DER"/>
    <property type="match status" value="1"/>
</dbReference>
<dbReference type="SUPFAM" id="SSF52540">
    <property type="entry name" value="P-loop containing nucleoside triphosphate hydrolases"/>
    <property type="match status" value="2"/>
</dbReference>
<keyword evidence="4 9" id="KW-0677">Repeat</keyword>
<reference evidence="12 13" key="1">
    <citation type="journal article" date="2020" name="Pathogens">
        <title>First Whole Genome Sequence of Anaplasma platys, an Obligate Intracellular Rickettsial Pathogen of Dogs.</title>
        <authorList>
            <person name="Llanes A."/>
            <person name="Rajeev S."/>
        </authorList>
    </citation>
    <scope>NUCLEOTIDE SEQUENCE [LARGE SCALE GENOMIC DNA]</scope>
    <source>
        <strain evidence="12 13">S3</strain>
    </source>
</reference>
<feature type="binding site" evidence="8">
    <location>
        <begin position="180"/>
        <end position="187"/>
    </location>
    <ligand>
        <name>GTP</name>
        <dbReference type="ChEBI" id="CHEBI:37565"/>
        <label>2</label>
    </ligand>
</feature>
<gene>
    <name evidence="8 12" type="primary">der</name>
    <name evidence="12" type="ORF">ANPL_01645</name>
</gene>
<proteinExistence type="inferred from homology"/>
<evidence type="ECO:0000256" key="6">
    <source>
        <dbReference type="ARBA" id="ARBA00023134"/>
    </source>
</evidence>
<evidence type="ECO:0000259" key="10">
    <source>
        <dbReference type="Pfam" id="PF01926"/>
    </source>
</evidence>
<name>A0A858PXY5_9RICK</name>
<keyword evidence="6 8" id="KW-0342">GTP-binding</keyword>
<dbReference type="Gene3D" id="3.40.50.300">
    <property type="entry name" value="P-loop containing nucleotide triphosphate hydrolases"/>
    <property type="match status" value="2"/>
</dbReference>
<dbReference type="Pfam" id="PF01926">
    <property type="entry name" value="MMR_HSR1"/>
    <property type="match status" value="2"/>
</dbReference>
<dbReference type="Gene3D" id="3.30.300.20">
    <property type="match status" value="1"/>
</dbReference>
<dbReference type="InterPro" id="IPR005225">
    <property type="entry name" value="Small_GTP-bd"/>
</dbReference>
<organism evidence="12 13">
    <name type="scientific">Anaplasma platys</name>
    <dbReference type="NCBI Taxonomy" id="949"/>
    <lineage>
        <taxon>Bacteria</taxon>
        <taxon>Pseudomonadati</taxon>
        <taxon>Pseudomonadota</taxon>
        <taxon>Alphaproteobacteria</taxon>
        <taxon>Rickettsiales</taxon>
        <taxon>Anaplasmataceae</taxon>
        <taxon>Anaplasma</taxon>
    </lineage>
</organism>
<dbReference type="GO" id="GO:0042254">
    <property type="term" value="P:ribosome biogenesis"/>
    <property type="evidence" value="ECO:0007669"/>
    <property type="project" value="UniProtKB-KW"/>
</dbReference>
<feature type="binding site" evidence="8">
    <location>
        <begin position="292"/>
        <end position="295"/>
    </location>
    <ligand>
        <name>GTP</name>
        <dbReference type="ChEBI" id="CHEBI:37565"/>
        <label>2</label>
    </ligand>
</feature>
<dbReference type="Proteomes" id="UP000500930">
    <property type="component" value="Chromosome"/>
</dbReference>
<feature type="domain" description="G" evidence="10">
    <location>
        <begin position="176"/>
        <end position="293"/>
    </location>
</feature>
<evidence type="ECO:0000256" key="9">
    <source>
        <dbReference type="RuleBase" id="RU004481"/>
    </source>
</evidence>
<dbReference type="InterPro" id="IPR015946">
    <property type="entry name" value="KH_dom-like_a/b"/>
</dbReference>
<dbReference type="AlphaFoldDB" id="A0A858PXY5"/>
<evidence type="ECO:0000256" key="7">
    <source>
        <dbReference type="ARBA" id="ARBA00032345"/>
    </source>
</evidence>
<dbReference type="CDD" id="cd01895">
    <property type="entry name" value="EngA2"/>
    <property type="match status" value="1"/>
</dbReference>
<feature type="binding site" evidence="8">
    <location>
        <begin position="55"/>
        <end position="59"/>
    </location>
    <ligand>
        <name>GTP</name>
        <dbReference type="ChEBI" id="CHEBI:37565"/>
        <label>1</label>
    </ligand>
</feature>
<feature type="binding site" evidence="8">
    <location>
        <begin position="227"/>
        <end position="231"/>
    </location>
    <ligand>
        <name>GTP</name>
        <dbReference type="ChEBI" id="CHEBI:37565"/>
        <label>2</label>
    </ligand>
</feature>
<dbReference type="InterPro" id="IPR016484">
    <property type="entry name" value="GTPase_Der"/>
</dbReference>
<protein>
    <recommendedName>
        <fullName evidence="2 8">GTPase Der</fullName>
    </recommendedName>
    <alternativeName>
        <fullName evidence="7 8">GTP-binding protein EngA</fullName>
    </alternativeName>
</protein>
<dbReference type="GO" id="GO:0005525">
    <property type="term" value="F:GTP binding"/>
    <property type="evidence" value="ECO:0007669"/>
    <property type="project" value="UniProtKB-UniRule"/>
</dbReference>
<evidence type="ECO:0000256" key="1">
    <source>
        <dbReference type="ARBA" id="ARBA00008279"/>
    </source>
</evidence>
<evidence type="ECO:0000256" key="5">
    <source>
        <dbReference type="ARBA" id="ARBA00022741"/>
    </source>
</evidence>